<reference evidence="1 2" key="1">
    <citation type="submission" date="2020-07" db="EMBL/GenBank/DDBJ databases">
        <title>Complete genome sequence for Sandaracinobacter sp. M6.</title>
        <authorList>
            <person name="Tang Y."/>
            <person name="Liu Q."/>
            <person name="Guo Z."/>
            <person name="Lei P."/>
            <person name="Huang B."/>
        </authorList>
    </citation>
    <scope>NUCLEOTIDE SEQUENCE [LARGE SCALE GENOMIC DNA]</scope>
    <source>
        <strain evidence="1 2">M6</strain>
    </source>
</reference>
<dbReference type="PANTHER" id="PTHR39323">
    <property type="entry name" value="BLR1149 PROTEIN"/>
    <property type="match status" value="1"/>
</dbReference>
<evidence type="ECO:0000313" key="1">
    <source>
        <dbReference type="EMBL" id="QMW23568.1"/>
    </source>
</evidence>
<keyword evidence="1" id="KW-0436">Ligase</keyword>
<evidence type="ECO:0000313" key="2">
    <source>
        <dbReference type="Proteomes" id="UP000515292"/>
    </source>
</evidence>
<dbReference type="GO" id="GO:0004519">
    <property type="term" value="F:endonuclease activity"/>
    <property type="evidence" value="ECO:0007669"/>
    <property type="project" value="UniProtKB-KW"/>
</dbReference>
<organism evidence="1 2">
    <name type="scientific">Sandaracinobacteroides saxicola</name>
    <dbReference type="NCBI Taxonomy" id="2759707"/>
    <lineage>
        <taxon>Bacteria</taxon>
        <taxon>Pseudomonadati</taxon>
        <taxon>Pseudomonadota</taxon>
        <taxon>Alphaproteobacteria</taxon>
        <taxon>Sphingomonadales</taxon>
        <taxon>Sphingosinicellaceae</taxon>
        <taxon>Sandaracinobacteroides</taxon>
    </lineage>
</organism>
<accession>A0A7G5IJM6</accession>
<dbReference type="PIRSF" id="PIRSF000887">
    <property type="entry name" value="Pesterase_MJ0037"/>
    <property type="match status" value="1"/>
</dbReference>
<dbReference type="InterPro" id="IPR026336">
    <property type="entry name" value="PdeM-like"/>
</dbReference>
<protein>
    <submittedName>
        <fullName evidence="1">Ligase-associated DNA damage response endonuclease PdeM</fullName>
        <ecNumber evidence="1">3.1.-.-</ecNumber>
    </submittedName>
</protein>
<dbReference type="EMBL" id="CP059851">
    <property type="protein sequence ID" value="QMW23568.1"/>
    <property type="molecule type" value="Genomic_DNA"/>
</dbReference>
<name>A0A7G5IJM6_9SPHN</name>
<dbReference type="GO" id="GO:0016874">
    <property type="term" value="F:ligase activity"/>
    <property type="evidence" value="ECO:0007669"/>
    <property type="project" value="UniProtKB-KW"/>
</dbReference>
<proteinExistence type="predicted"/>
<dbReference type="KEGG" id="sand:H3309_03465"/>
<dbReference type="InterPro" id="IPR024173">
    <property type="entry name" value="Pesterase_MJ0037-like"/>
</dbReference>
<dbReference type="PANTHER" id="PTHR39323:SF1">
    <property type="entry name" value="BLR1149 PROTEIN"/>
    <property type="match status" value="1"/>
</dbReference>
<keyword evidence="1" id="KW-0540">Nuclease</keyword>
<gene>
    <name evidence="1" type="primary">pdeM</name>
    <name evidence="1" type="ORF">H3309_03465</name>
</gene>
<keyword evidence="1" id="KW-0378">Hydrolase</keyword>
<sequence>MPGVSFSFASATMYPLPCGALFWPAESALLVADLHLEKASWLASHGQPLPPYDSLDTLQRLASTLAATAATRLFALGDSFHDPDGPGRLPGDAVMLLDRLLRQLDWTWVGGNHDGLAPGRLGGRVVEEARLAGVSLRHIADPAEGGAEISGHWHPKVRIALRTGRQVSRRCFALSANKLVLPAYGSLTGGLRVDDRAFRAAMPAAITAMVPLKKQLLQLAVAG</sequence>
<dbReference type="EC" id="3.1.-.-" evidence="1"/>
<dbReference type="NCBIfam" id="TIGR04123">
    <property type="entry name" value="P_estr_lig_assc"/>
    <property type="match status" value="1"/>
</dbReference>
<keyword evidence="1" id="KW-0255">Endonuclease</keyword>
<keyword evidence="2" id="KW-1185">Reference proteome</keyword>
<dbReference type="GO" id="GO:0016787">
    <property type="term" value="F:hydrolase activity"/>
    <property type="evidence" value="ECO:0007669"/>
    <property type="project" value="UniProtKB-KW"/>
</dbReference>
<dbReference type="Proteomes" id="UP000515292">
    <property type="component" value="Chromosome"/>
</dbReference>
<dbReference type="AlphaFoldDB" id="A0A7G5IJM6"/>
<dbReference type="InterPro" id="IPR029052">
    <property type="entry name" value="Metallo-depent_PP-like"/>
</dbReference>
<dbReference type="SUPFAM" id="SSF56300">
    <property type="entry name" value="Metallo-dependent phosphatases"/>
    <property type="match status" value="1"/>
</dbReference>